<keyword evidence="2" id="KW-0732">Signal</keyword>
<evidence type="ECO:0000259" key="3">
    <source>
        <dbReference type="PROSITE" id="PS51762"/>
    </source>
</evidence>
<organism evidence="4 5">
    <name type="scientific">Madurella mycetomatis</name>
    <dbReference type="NCBI Taxonomy" id="100816"/>
    <lineage>
        <taxon>Eukaryota</taxon>
        <taxon>Fungi</taxon>
        <taxon>Dikarya</taxon>
        <taxon>Ascomycota</taxon>
        <taxon>Pezizomycotina</taxon>
        <taxon>Sordariomycetes</taxon>
        <taxon>Sordariomycetidae</taxon>
        <taxon>Sordariales</taxon>
        <taxon>Sordariales incertae sedis</taxon>
        <taxon>Madurella</taxon>
    </lineage>
</organism>
<dbReference type="PANTHER" id="PTHR10963">
    <property type="entry name" value="GLYCOSYL HYDROLASE-RELATED"/>
    <property type="match status" value="1"/>
</dbReference>
<feature type="chain" id="PRO_5008043500" description="GH16 domain-containing protein" evidence="2">
    <location>
        <begin position="23"/>
        <end position="364"/>
    </location>
</feature>
<evidence type="ECO:0000313" key="4">
    <source>
        <dbReference type="EMBL" id="KXX77037.1"/>
    </source>
</evidence>
<feature type="domain" description="GH16" evidence="3">
    <location>
        <begin position="27"/>
        <end position="286"/>
    </location>
</feature>
<evidence type="ECO:0000313" key="5">
    <source>
        <dbReference type="Proteomes" id="UP000078237"/>
    </source>
</evidence>
<comment type="caution">
    <text evidence="4">The sequence shown here is derived from an EMBL/GenBank/DDBJ whole genome shotgun (WGS) entry which is preliminary data.</text>
</comment>
<dbReference type="SUPFAM" id="SSF49899">
    <property type="entry name" value="Concanavalin A-like lectins/glucanases"/>
    <property type="match status" value="1"/>
</dbReference>
<dbReference type="OrthoDB" id="192832at2759"/>
<sequence>MFWLGPAFHLAVMIFVAASVRAVTNSSDYILVDVFDETNFFEEFEFFDAPDPTHGFVNYVSAEIANRDGLAGYSQGGIYLGVDYTNPTTTGRPSVRVTSKKTFTKGLFIADIAHMPAGSGGAPACGIWPAFWTFGYDWPDMGEIDIIEGVNTQSTTKFALHTREGCSLTASPPGNDTSYSYSYSSPSPSASDLMSCEGNVGCTQVPAASAPESHYGAAFNAAGGGVYAMEWTDEAIRLWFFPRGGAFNPLASANSTTHQDHFADHNIVFDTTFCGDWAGSVWAADPVCSALAPTCEEYVGANPEVYREAYWLVNELRIYQIGGGFKAGPGAGAGTRDRAGAGTRGGMMRRRKGRRGRKGSGRFA</sequence>
<dbReference type="VEuPathDB" id="FungiDB:MMYC01_206103"/>
<dbReference type="PANTHER" id="PTHR10963:SF24">
    <property type="entry name" value="GLYCOSIDASE C21B10.07-RELATED"/>
    <property type="match status" value="1"/>
</dbReference>
<dbReference type="Gene3D" id="2.60.120.200">
    <property type="match status" value="1"/>
</dbReference>
<evidence type="ECO:0000256" key="1">
    <source>
        <dbReference type="SAM" id="MobiDB-lite"/>
    </source>
</evidence>
<dbReference type="InterPro" id="IPR000757">
    <property type="entry name" value="Beta-glucanase-like"/>
</dbReference>
<accession>A0A175W003</accession>
<reference evidence="4 5" key="1">
    <citation type="journal article" date="2016" name="Genome Announc.">
        <title>Genome Sequence of Madurella mycetomatis mm55, Isolated from a Human Mycetoma Case in Sudan.</title>
        <authorList>
            <person name="Smit S."/>
            <person name="Derks M.F."/>
            <person name="Bervoets S."/>
            <person name="Fahal A."/>
            <person name="van Leeuwen W."/>
            <person name="van Belkum A."/>
            <person name="van de Sande W.W."/>
        </authorList>
    </citation>
    <scope>NUCLEOTIDE SEQUENCE [LARGE SCALE GENOMIC DNA]</scope>
    <source>
        <strain evidence="5">mm55</strain>
    </source>
</reference>
<dbReference type="AlphaFoldDB" id="A0A175W003"/>
<proteinExistence type="predicted"/>
<gene>
    <name evidence="4" type="ORF">MMYC01_206103</name>
</gene>
<dbReference type="Proteomes" id="UP000078237">
    <property type="component" value="Unassembled WGS sequence"/>
</dbReference>
<dbReference type="GO" id="GO:0004553">
    <property type="term" value="F:hydrolase activity, hydrolyzing O-glycosyl compounds"/>
    <property type="evidence" value="ECO:0007669"/>
    <property type="project" value="InterPro"/>
</dbReference>
<dbReference type="InterPro" id="IPR050546">
    <property type="entry name" value="Glycosyl_Hydrlase_16"/>
</dbReference>
<evidence type="ECO:0000256" key="2">
    <source>
        <dbReference type="SAM" id="SignalP"/>
    </source>
</evidence>
<name>A0A175W003_9PEZI</name>
<dbReference type="GO" id="GO:0009251">
    <property type="term" value="P:glucan catabolic process"/>
    <property type="evidence" value="ECO:0007669"/>
    <property type="project" value="TreeGrafter"/>
</dbReference>
<feature type="region of interest" description="Disordered" evidence="1">
    <location>
        <begin position="329"/>
        <end position="364"/>
    </location>
</feature>
<dbReference type="STRING" id="100816.A0A175W003"/>
<dbReference type="EMBL" id="LCTW02000180">
    <property type="protein sequence ID" value="KXX77037.1"/>
    <property type="molecule type" value="Genomic_DNA"/>
</dbReference>
<dbReference type="InterPro" id="IPR013320">
    <property type="entry name" value="ConA-like_dom_sf"/>
</dbReference>
<keyword evidence="5" id="KW-1185">Reference proteome</keyword>
<dbReference type="PROSITE" id="PS51762">
    <property type="entry name" value="GH16_2"/>
    <property type="match status" value="1"/>
</dbReference>
<protein>
    <recommendedName>
        <fullName evidence="3">GH16 domain-containing protein</fullName>
    </recommendedName>
</protein>
<dbReference type="Pfam" id="PF26113">
    <property type="entry name" value="GH16_XgeA"/>
    <property type="match status" value="1"/>
</dbReference>
<feature type="signal peptide" evidence="2">
    <location>
        <begin position="1"/>
        <end position="22"/>
    </location>
</feature>
<feature type="compositionally biased region" description="Basic residues" evidence="1">
    <location>
        <begin position="347"/>
        <end position="364"/>
    </location>
</feature>